<reference evidence="2 3" key="1">
    <citation type="submission" date="2019-12" db="EMBL/GenBank/DDBJ databases">
        <authorList>
            <person name="Alioto T."/>
            <person name="Alioto T."/>
            <person name="Gomez Garrido J."/>
        </authorList>
    </citation>
    <scope>NUCLEOTIDE SEQUENCE [LARGE SCALE GENOMIC DNA]</scope>
</reference>
<gene>
    <name evidence="2" type="ORF">OLEA9_A081859</name>
</gene>
<dbReference type="AlphaFoldDB" id="A0A8S0TWY0"/>
<name>A0A8S0TWY0_OLEEU</name>
<accession>A0A8S0TWY0</accession>
<protein>
    <submittedName>
        <fullName evidence="2">Uncharacterized protein</fullName>
    </submittedName>
</protein>
<dbReference type="EMBL" id="CACTIH010007343">
    <property type="protein sequence ID" value="CAA3010468.1"/>
    <property type="molecule type" value="Genomic_DNA"/>
</dbReference>
<dbReference type="Proteomes" id="UP000594638">
    <property type="component" value="Unassembled WGS sequence"/>
</dbReference>
<organism evidence="2 3">
    <name type="scientific">Olea europaea subsp. europaea</name>
    <dbReference type="NCBI Taxonomy" id="158383"/>
    <lineage>
        <taxon>Eukaryota</taxon>
        <taxon>Viridiplantae</taxon>
        <taxon>Streptophyta</taxon>
        <taxon>Embryophyta</taxon>
        <taxon>Tracheophyta</taxon>
        <taxon>Spermatophyta</taxon>
        <taxon>Magnoliopsida</taxon>
        <taxon>eudicotyledons</taxon>
        <taxon>Gunneridae</taxon>
        <taxon>Pentapetalae</taxon>
        <taxon>asterids</taxon>
        <taxon>lamiids</taxon>
        <taxon>Lamiales</taxon>
        <taxon>Oleaceae</taxon>
        <taxon>Oleeae</taxon>
        <taxon>Olea</taxon>
    </lineage>
</organism>
<evidence type="ECO:0000313" key="2">
    <source>
        <dbReference type="EMBL" id="CAA3010468.1"/>
    </source>
</evidence>
<sequence>MLTVTANMKAISRQNAAMRKLLRSMQSQLARSSQNEEIVPLEIGVNIDTVTNYDTDQISQKAVAPIESSWANAPRRYASVFNRLNPTRDKEDQPPNPPAQIGRPPIFSNRSYLFNSFSNENYNR</sequence>
<dbReference type="Gramene" id="OE9A081859T1">
    <property type="protein sequence ID" value="OE9A081859C1"/>
    <property type="gene ID" value="OE9A081859"/>
</dbReference>
<keyword evidence="3" id="KW-1185">Reference proteome</keyword>
<feature type="region of interest" description="Disordered" evidence="1">
    <location>
        <begin position="81"/>
        <end position="109"/>
    </location>
</feature>
<comment type="caution">
    <text evidence="2">The sequence shown here is derived from an EMBL/GenBank/DDBJ whole genome shotgun (WGS) entry which is preliminary data.</text>
</comment>
<evidence type="ECO:0000256" key="1">
    <source>
        <dbReference type="SAM" id="MobiDB-lite"/>
    </source>
</evidence>
<evidence type="ECO:0000313" key="3">
    <source>
        <dbReference type="Proteomes" id="UP000594638"/>
    </source>
</evidence>
<proteinExistence type="predicted"/>